<dbReference type="AlphaFoldDB" id="A0A5P8WIN0"/>
<sequence>MIDVERLLTPAITNQENYYRKLGLRERILNLPLMMAAVLTLLWRDVAGVRELTRMLARDGFLWCNPTQVSQQALSQRFLTFPYSLFEKVFFDLLPSLRTAWHSRNKRTLPESIQFTLSKFEKIWIVDGESSAVGGFPAVGNWRTRRAQHWRHCLGNYKA</sequence>
<keyword evidence="2" id="KW-1185">Reference proteome</keyword>
<dbReference type="EMBL" id="CP045229">
    <property type="protein sequence ID" value="QFS52727.1"/>
    <property type="molecule type" value="Genomic_DNA"/>
</dbReference>
<reference evidence="1 2" key="1">
    <citation type="submission" date="2019-10" db="EMBL/GenBank/DDBJ databases">
        <title>Genomic and transcriptomic insights into the perfect genentic adaptation of a filamentous nitrogen-fixing cyanobacterium to rice fields.</title>
        <authorList>
            <person name="Chen Z."/>
        </authorList>
    </citation>
    <scope>NUCLEOTIDE SEQUENCE [LARGE SCALE GENOMIC DNA]</scope>
    <source>
        <strain evidence="1">CCNUC1</strain>
    </source>
</reference>
<organism evidence="1 2">
    <name type="scientific">Nostoc sphaeroides CCNUC1</name>
    <dbReference type="NCBI Taxonomy" id="2653204"/>
    <lineage>
        <taxon>Bacteria</taxon>
        <taxon>Bacillati</taxon>
        <taxon>Cyanobacteriota</taxon>
        <taxon>Cyanophyceae</taxon>
        <taxon>Nostocales</taxon>
        <taxon>Nostocaceae</taxon>
        <taxon>Nostoc</taxon>
    </lineage>
</organism>
<gene>
    <name evidence="1" type="ORF">GXM_10482</name>
</gene>
<evidence type="ECO:0000313" key="2">
    <source>
        <dbReference type="Proteomes" id="UP000326678"/>
    </source>
</evidence>
<accession>A0A5P8WIN0</accession>
<protein>
    <submittedName>
        <fullName evidence="1">Transposase</fullName>
    </submittedName>
</protein>
<dbReference type="KEGG" id="nsh:GXM_10482"/>
<name>A0A5P8WIN0_9NOSO</name>
<evidence type="ECO:0000313" key="1">
    <source>
        <dbReference type="EMBL" id="QFS52727.1"/>
    </source>
</evidence>
<dbReference type="Proteomes" id="UP000326678">
    <property type="component" value="Chromosome pGXM02"/>
</dbReference>
<proteinExistence type="predicted"/>